<dbReference type="OrthoDB" id="415459at2759"/>
<evidence type="ECO:0000256" key="5">
    <source>
        <dbReference type="PROSITE-ProRule" id="PRU00723"/>
    </source>
</evidence>
<feature type="region of interest" description="Disordered" evidence="6">
    <location>
        <begin position="1002"/>
        <end position="1021"/>
    </location>
</feature>
<feature type="domain" description="C3H1-type" evidence="7">
    <location>
        <begin position="452"/>
        <end position="479"/>
    </location>
</feature>
<dbReference type="Pfam" id="PF00642">
    <property type="entry name" value="zf-CCCH"/>
    <property type="match status" value="2"/>
</dbReference>
<feature type="region of interest" description="Disordered" evidence="6">
    <location>
        <begin position="217"/>
        <end position="431"/>
    </location>
</feature>
<dbReference type="SMART" id="SM00356">
    <property type="entry name" value="ZnF_C3H1"/>
    <property type="match status" value="3"/>
</dbReference>
<feature type="compositionally biased region" description="Basic and acidic residues" evidence="6">
    <location>
        <begin position="243"/>
        <end position="257"/>
    </location>
</feature>
<feature type="compositionally biased region" description="Polar residues" evidence="6">
    <location>
        <begin position="614"/>
        <end position="624"/>
    </location>
</feature>
<evidence type="ECO:0000259" key="7">
    <source>
        <dbReference type="PROSITE" id="PS50103"/>
    </source>
</evidence>
<evidence type="ECO:0000256" key="4">
    <source>
        <dbReference type="ARBA" id="ARBA00022833"/>
    </source>
</evidence>
<keyword evidence="3 5" id="KW-0863">Zinc-finger</keyword>
<feature type="region of interest" description="Disordered" evidence="6">
    <location>
        <begin position="1"/>
        <end position="36"/>
    </location>
</feature>
<feature type="region of interest" description="Disordered" evidence="6">
    <location>
        <begin position="601"/>
        <end position="626"/>
    </location>
</feature>
<dbReference type="VEuPathDB" id="ToxoDB:TGP89_218300"/>
<proteinExistence type="predicted"/>
<dbReference type="PANTHER" id="PTHR12547">
    <property type="entry name" value="CCCH ZINC FINGER/TIS11-RELATED"/>
    <property type="match status" value="1"/>
</dbReference>
<feature type="region of interest" description="Disordered" evidence="6">
    <location>
        <begin position="1039"/>
        <end position="1068"/>
    </location>
</feature>
<evidence type="ECO:0000313" key="9">
    <source>
        <dbReference type="Proteomes" id="UP000028828"/>
    </source>
</evidence>
<feature type="compositionally biased region" description="Polar residues" evidence="6">
    <location>
        <begin position="679"/>
        <end position="691"/>
    </location>
</feature>
<dbReference type="InterPro" id="IPR000571">
    <property type="entry name" value="Znf_CCCH"/>
</dbReference>
<evidence type="ECO:0000256" key="1">
    <source>
        <dbReference type="ARBA" id="ARBA00022723"/>
    </source>
</evidence>
<keyword evidence="1 5" id="KW-0479">Metal-binding</keyword>
<evidence type="ECO:0000256" key="3">
    <source>
        <dbReference type="ARBA" id="ARBA00022771"/>
    </source>
</evidence>
<feature type="compositionally biased region" description="Polar residues" evidence="6">
    <location>
        <begin position="934"/>
        <end position="950"/>
    </location>
</feature>
<sequence length="1199" mass="124164">MERGVAVPPEGSCAGKITRSSVETGAVERAGGNAPTSPVYEQLAACGAGVTTPVVNAADRLGSERGNYPKCAPCEKEEAKGMGKVALGGSHVSASGAPHADPVPEHTWATGSAVNSSKPGEVSVNALLCASGTSRAMEAVQNGDEEDAYMLASTPGTETGLLSRQSPSACDAMTSFERDRLLEQRRLEAQVLHLQRKVILQEQMLLQQQQAQLAGYAVERGTEDRDPSDAVTALSSNASGSKVGKDDGKARRGRNDVKGGLPGRSHFLGEKSNRGGKGAGPATGPGRSSAALEEANGSRPVFETRSRQDSLHAKSRSGSAGDAELQEYVSVKKQGGSRRSADETFKKEVPGRLGVAGERGSRSQSFSGSTAQDPGDCGGRSLKDAIPVQDSTHRPHDGKRDKEEESEASGFTTPSAGRTLGQGGRVGNRCRAQSDFTDGSFKKKGGRIEDQFFRIKLCPKYMRGLCRKGARCSYAHAEEELRDVPNLWKTKLCTAFRLGKPCPLETSCPYAHGEEELRSTADYYKTKLCKFWMREGRCDAGKACRHAHGNQELRKRNYRHTELEKFALRHHLDMRQLLDEFRTGRVPAAIQELVSTSTTLLGSGGRSHGGAVSFSGQGQPSACENQGRPRFFSFTAACVERKPRSNSRESLKFRITAASGRGSNDEGSRSSRDEIPPTVTGSASETGVSTGKQGGPGHSQAGKYKGMHGGSVTHRGVSPGGCGEMVENEKRGRRGGPHGHFHSAHGQYHGPGRGARQRHGQYRHRFDNHHAHHHLHQAAVAAATADALKGAPVGVPCVAGGPSYGLAPGVTPFGSFQQQPYPYALNYTANLAACGGLHAAAAAVAAAAVAQQHQHLEVAAKVAGTPLYQGVNPYLGAPYNSNFPGGGIPYSASVPSAPYTTAGPNSSGTAACASAPFTQTSRPYSPPGGAFSARTPSTTGATPSPQTSYSGHGAVPFSPPCSGTSPRGSPGRDTATPSAVLHTPAAPGTLYPAGAATADIGTGAPAGAGDPGSFASTTQYSQGQLAGATPNAVYSAMPGSSVTPSVDTPGMCHGDSSAPGTEGSDWVNPACGRVTDRLRQTEAMDRASLGSLLSAAGLTMAAGGAGMVDRAGAADHPLAMCALPGVATGASFCQCVTPSGPAPAGLPGNAGAAISPYYVPTSTYPVYPAAATHAAPVARMQPVADVNTAVGRENSVQSE</sequence>
<comment type="caution">
    <text evidence="8">The sequence shown here is derived from an EMBL/GenBank/DDBJ whole genome shotgun (WGS) entry which is preliminary data.</text>
</comment>
<dbReference type="GO" id="GO:0008270">
    <property type="term" value="F:zinc ion binding"/>
    <property type="evidence" value="ECO:0007669"/>
    <property type="project" value="UniProtKB-KW"/>
</dbReference>
<evidence type="ECO:0000256" key="2">
    <source>
        <dbReference type="ARBA" id="ARBA00022737"/>
    </source>
</evidence>
<feature type="zinc finger region" description="C3H1-type" evidence="5">
    <location>
        <begin position="452"/>
        <end position="479"/>
    </location>
</feature>
<dbReference type="InterPro" id="IPR036855">
    <property type="entry name" value="Znf_CCCH_sf"/>
</dbReference>
<dbReference type="AlphaFoldDB" id="A0A086K0K1"/>
<feature type="zinc finger region" description="C3H1-type" evidence="5">
    <location>
        <begin position="523"/>
        <end position="551"/>
    </location>
</feature>
<protein>
    <submittedName>
        <fullName evidence="8">Zinc finger (CCCH type) motif-containing protein</fullName>
    </submittedName>
</protein>
<feature type="zinc finger region" description="C3H1-type" evidence="5">
    <location>
        <begin position="487"/>
        <end position="515"/>
    </location>
</feature>
<keyword evidence="4 5" id="KW-0862">Zinc</keyword>
<feature type="compositionally biased region" description="Basic and acidic residues" evidence="6">
    <location>
        <begin position="663"/>
        <end position="675"/>
    </location>
</feature>
<dbReference type="SUPFAM" id="SSF90229">
    <property type="entry name" value="CCCH zinc finger"/>
    <property type="match status" value="3"/>
</dbReference>
<evidence type="ECO:0000256" key="6">
    <source>
        <dbReference type="SAM" id="MobiDB-lite"/>
    </source>
</evidence>
<accession>A0A086K0K1</accession>
<keyword evidence="2" id="KW-0677">Repeat</keyword>
<organism evidence="8 9">
    <name type="scientific">Toxoplasma gondii p89</name>
    <dbReference type="NCBI Taxonomy" id="943119"/>
    <lineage>
        <taxon>Eukaryota</taxon>
        <taxon>Sar</taxon>
        <taxon>Alveolata</taxon>
        <taxon>Apicomplexa</taxon>
        <taxon>Conoidasida</taxon>
        <taxon>Coccidia</taxon>
        <taxon>Eucoccidiorida</taxon>
        <taxon>Eimeriorina</taxon>
        <taxon>Sarcocystidae</taxon>
        <taxon>Toxoplasma</taxon>
    </lineage>
</organism>
<gene>
    <name evidence="8" type="ORF">TGP89_218300</name>
</gene>
<feature type="compositionally biased region" description="Basic and acidic residues" evidence="6">
    <location>
        <begin position="339"/>
        <end position="350"/>
    </location>
</feature>
<dbReference type="EMBL" id="AEYI02001397">
    <property type="protein sequence ID" value="KFG37919.1"/>
    <property type="molecule type" value="Genomic_DNA"/>
</dbReference>
<dbReference type="Gene3D" id="4.10.1000.10">
    <property type="entry name" value="Zinc finger, CCCH-type"/>
    <property type="match status" value="3"/>
</dbReference>
<feature type="compositionally biased region" description="Basic and acidic residues" evidence="6">
    <location>
        <begin position="643"/>
        <end position="652"/>
    </location>
</feature>
<dbReference type="PANTHER" id="PTHR12547:SF18">
    <property type="entry name" value="PROTEIN TIS11"/>
    <property type="match status" value="1"/>
</dbReference>
<feature type="compositionally biased region" description="Basic and acidic residues" evidence="6">
    <location>
        <begin position="391"/>
        <end position="403"/>
    </location>
</feature>
<feature type="domain" description="C3H1-type" evidence="7">
    <location>
        <begin position="523"/>
        <end position="551"/>
    </location>
</feature>
<feature type="compositionally biased region" description="Polar residues" evidence="6">
    <location>
        <begin position="900"/>
        <end position="909"/>
    </location>
</feature>
<feature type="domain" description="C3H1-type" evidence="7">
    <location>
        <begin position="487"/>
        <end position="515"/>
    </location>
</feature>
<feature type="compositionally biased region" description="Basic and acidic residues" evidence="6">
    <location>
        <begin position="302"/>
        <end position="312"/>
    </location>
</feature>
<dbReference type="Proteomes" id="UP000028828">
    <property type="component" value="Unassembled WGS sequence"/>
</dbReference>
<feature type="region of interest" description="Disordered" evidence="6">
    <location>
        <begin position="643"/>
        <end position="759"/>
    </location>
</feature>
<dbReference type="GO" id="GO:0003729">
    <property type="term" value="F:mRNA binding"/>
    <property type="evidence" value="ECO:0007669"/>
    <property type="project" value="InterPro"/>
</dbReference>
<feature type="compositionally biased region" description="Basic residues" evidence="6">
    <location>
        <begin position="731"/>
        <end position="743"/>
    </location>
</feature>
<evidence type="ECO:0000313" key="8">
    <source>
        <dbReference type="EMBL" id="KFG37919.1"/>
    </source>
</evidence>
<dbReference type="InterPro" id="IPR045877">
    <property type="entry name" value="ZFP36-like"/>
</dbReference>
<feature type="compositionally biased region" description="Polar residues" evidence="6">
    <location>
        <begin position="362"/>
        <end position="372"/>
    </location>
</feature>
<feature type="region of interest" description="Disordered" evidence="6">
    <location>
        <begin position="900"/>
        <end position="986"/>
    </location>
</feature>
<dbReference type="PROSITE" id="PS50103">
    <property type="entry name" value="ZF_C3H1"/>
    <property type="match status" value="3"/>
</dbReference>
<reference evidence="8 9" key="1">
    <citation type="submission" date="2014-03" db="EMBL/GenBank/DDBJ databases">
        <authorList>
            <person name="Sibley D."/>
            <person name="Venepally P."/>
            <person name="Karamycheva S."/>
            <person name="Hadjithomas M."/>
            <person name="Khan A."/>
            <person name="Brunk B."/>
            <person name="Roos D."/>
            <person name="Caler E."/>
            <person name="Lorenzi H."/>
        </authorList>
    </citation>
    <scope>NUCLEOTIDE SEQUENCE [LARGE SCALE GENOMIC DNA]</scope>
    <source>
        <strain evidence="9">p89</strain>
    </source>
</reference>
<name>A0A086K0K1_TOXGO</name>